<comment type="caution">
    <text evidence="1">The sequence shown here is derived from an EMBL/GenBank/DDBJ whole genome shotgun (WGS) entry which is preliminary data.</text>
</comment>
<evidence type="ECO:0000313" key="2">
    <source>
        <dbReference type="Proteomes" id="UP000273500"/>
    </source>
</evidence>
<organism evidence="1 2">
    <name type="scientific">Hymenobacter rigui</name>
    <dbReference type="NCBI Taxonomy" id="334424"/>
    <lineage>
        <taxon>Bacteria</taxon>
        <taxon>Pseudomonadati</taxon>
        <taxon>Bacteroidota</taxon>
        <taxon>Cytophagia</taxon>
        <taxon>Cytophagales</taxon>
        <taxon>Hymenobacteraceae</taxon>
        <taxon>Hymenobacter</taxon>
    </lineage>
</organism>
<protein>
    <submittedName>
        <fullName evidence="1">Uncharacterized protein</fullName>
    </submittedName>
</protein>
<proteinExistence type="predicted"/>
<sequence length="161" mass="17905">MGKAYVYVIFWTRIVNKTAAPIRLSVAVPVDSFKLADEPATSVALPTTAPVSTGKGLPAPDNYFKIIFPAEEMTEEKAPLMNYGLKDVSAVVGHKRRHSSSFQLTVQPKATRFIYVVVLASRARNGIMRAGFNVRGDKLYYRVNEQDIYCGQSTTILRWSS</sequence>
<reference evidence="1 2" key="1">
    <citation type="submission" date="2018-12" db="EMBL/GenBank/DDBJ databases">
        <authorList>
            <person name="Feng G."/>
            <person name="Zhu H."/>
        </authorList>
    </citation>
    <scope>NUCLEOTIDE SEQUENCE [LARGE SCALE GENOMIC DNA]</scope>
    <source>
        <strain evidence="1 2">KCTC 12533</strain>
    </source>
</reference>
<dbReference type="Proteomes" id="UP000273500">
    <property type="component" value="Unassembled WGS sequence"/>
</dbReference>
<accession>A0A428KM18</accession>
<name>A0A428KM18_9BACT</name>
<dbReference type="OrthoDB" id="1179861at2"/>
<gene>
    <name evidence="1" type="ORF">EI291_14590</name>
</gene>
<dbReference type="AlphaFoldDB" id="A0A428KM18"/>
<dbReference type="RefSeq" id="WP_125421327.1">
    <property type="nucleotide sequence ID" value="NZ_RWIT01000008.1"/>
</dbReference>
<keyword evidence="2" id="KW-1185">Reference proteome</keyword>
<dbReference type="EMBL" id="RWIT01000008">
    <property type="protein sequence ID" value="RSK47483.1"/>
    <property type="molecule type" value="Genomic_DNA"/>
</dbReference>
<evidence type="ECO:0000313" key="1">
    <source>
        <dbReference type="EMBL" id="RSK47483.1"/>
    </source>
</evidence>